<feature type="domain" description="Reverse transcriptase/retrotransposon-derived protein RNase H-like" evidence="1">
    <location>
        <begin position="86"/>
        <end position="148"/>
    </location>
</feature>
<reference evidence="2 3" key="1">
    <citation type="journal article" date="2013" name="BMC Genomics">
        <title>Genome sequencing and comparative genomics of honey bee microsporidia, Nosema apis reveal novel insights into host-parasite interactions.</title>
        <authorList>
            <person name="Chen Yp."/>
            <person name="Pettis J.S."/>
            <person name="Zhao Y."/>
            <person name="Liu X."/>
            <person name="Tallon L.J."/>
            <person name="Sadzewicz L.D."/>
            <person name="Li R."/>
            <person name="Zheng H."/>
            <person name="Huang S."/>
            <person name="Zhang X."/>
            <person name="Hamilton M.C."/>
            <person name="Pernal S.F."/>
            <person name="Melathopoulos A.P."/>
            <person name="Yan X."/>
            <person name="Evans J.D."/>
        </authorList>
    </citation>
    <scope>NUCLEOTIDE SEQUENCE [LARGE SCALE GENOMIC DNA]</scope>
    <source>
        <strain evidence="2 3">BRL 01</strain>
    </source>
</reference>
<proteinExistence type="predicted"/>
<dbReference type="OrthoDB" id="2192994at2759"/>
<dbReference type="InterPro" id="IPR041577">
    <property type="entry name" value="RT_RNaseH_2"/>
</dbReference>
<accession>T0M8K2</accession>
<keyword evidence="2" id="KW-0540">Nuclease</keyword>
<dbReference type="EMBL" id="KE647367">
    <property type="protein sequence ID" value="EQB59756.1"/>
    <property type="molecule type" value="Genomic_DNA"/>
</dbReference>
<evidence type="ECO:0000313" key="2">
    <source>
        <dbReference type="EMBL" id="EQB59756.1"/>
    </source>
</evidence>
<keyword evidence="2" id="KW-0255">Endonuclease</keyword>
<dbReference type="AlphaFoldDB" id="T0M8K2"/>
<dbReference type="PANTHER" id="PTHR33064">
    <property type="entry name" value="POL PROTEIN"/>
    <property type="match status" value="1"/>
</dbReference>
<dbReference type="SUPFAM" id="SSF56672">
    <property type="entry name" value="DNA/RNA polymerases"/>
    <property type="match status" value="1"/>
</dbReference>
<name>T0M8K2_9MICR</name>
<dbReference type="GO" id="GO:0004519">
    <property type="term" value="F:endonuclease activity"/>
    <property type="evidence" value="ECO:0007669"/>
    <property type="project" value="UniProtKB-KW"/>
</dbReference>
<dbReference type="FunFam" id="3.30.70.270:FF:000020">
    <property type="entry name" value="Transposon Tf2-6 polyprotein-like Protein"/>
    <property type="match status" value="1"/>
</dbReference>
<protein>
    <submittedName>
        <fullName evidence="2">Enzymatic polyprotein endonuclease reverse</fullName>
    </submittedName>
</protein>
<dbReference type="HOGENOM" id="CLU_000384_33_7_1"/>
<keyword evidence="2" id="KW-0378">Hydrolase</keyword>
<evidence type="ECO:0000313" key="3">
    <source>
        <dbReference type="Proteomes" id="UP000053780"/>
    </source>
</evidence>
<dbReference type="InterPro" id="IPR051320">
    <property type="entry name" value="Viral_Replic_Matur_Polypro"/>
</dbReference>
<evidence type="ECO:0000259" key="1">
    <source>
        <dbReference type="Pfam" id="PF17919"/>
    </source>
</evidence>
<organism evidence="2 3">
    <name type="scientific">Vairimorpha apis BRL 01</name>
    <dbReference type="NCBI Taxonomy" id="1037528"/>
    <lineage>
        <taxon>Eukaryota</taxon>
        <taxon>Fungi</taxon>
        <taxon>Fungi incertae sedis</taxon>
        <taxon>Microsporidia</taxon>
        <taxon>Nosematidae</taxon>
        <taxon>Vairimorpha</taxon>
    </lineage>
</organism>
<keyword evidence="3" id="KW-1185">Reference proteome</keyword>
<dbReference type="InterPro" id="IPR043128">
    <property type="entry name" value="Rev_trsase/Diguanyl_cyclase"/>
</dbReference>
<dbReference type="InterPro" id="IPR043502">
    <property type="entry name" value="DNA/RNA_pol_sf"/>
</dbReference>
<dbReference type="Pfam" id="PF17919">
    <property type="entry name" value="RT_RNaseH_2"/>
    <property type="match status" value="1"/>
</dbReference>
<sequence>MKLNCAKIQFSKKEVKSLGVTLNGTEMQADEIKKNEALEYPEPKSLTELRRFLGMTGWFRSFIKDYAGLTLKLTESLKKNGNSWKWTEEMDAEFKVLKDVMRKMGKLTLPDYNKEFILETNASNYRPRAVLRQKNEKGNEVAIQWSSKN</sequence>
<gene>
    <name evidence="2" type="ORF">NAPIS_ORF02685</name>
</gene>
<dbReference type="Gene3D" id="3.30.70.270">
    <property type="match status" value="1"/>
</dbReference>
<dbReference type="PANTHER" id="PTHR33064:SF37">
    <property type="entry name" value="RIBONUCLEASE H"/>
    <property type="match status" value="1"/>
</dbReference>
<dbReference type="VEuPathDB" id="MicrosporidiaDB:NAPIS_ORF02685"/>
<dbReference type="Proteomes" id="UP000053780">
    <property type="component" value="Unassembled WGS sequence"/>
</dbReference>